<dbReference type="AlphaFoldDB" id="A0A0U1DP53"/>
<feature type="region of interest" description="Disordered" evidence="1">
    <location>
        <begin position="1"/>
        <end position="20"/>
    </location>
</feature>
<dbReference type="EMBL" id="CTEF01000003">
    <property type="protein sequence ID" value="CQD20024.1"/>
    <property type="molecule type" value="Genomic_DNA"/>
</dbReference>
<dbReference type="Proteomes" id="UP000182227">
    <property type="component" value="Unassembled WGS sequence"/>
</dbReference>
<sequence>MNPRRKDPDPVNDHDTGLARIDEIRSETLEDVGLPGYRACTIVTPLGDEQFVLVHEDSLGTPSPAWHPDWREVARHELTGKLQGDLAPLCGRPNTTESYTGTYTSGCRKHVSVQGDTCDKHRHLADTPPAWDWPVRPAHLSKKQARR</sequence>
<evidence type="ECO:0000313" key="3">
    <source>
        <dbReference type="Proteomes" id="UP000182227"/>
    </source>
</evidence>
<evidence type="ECO:0000256" key="1">
    <source>
        <dbReference type="SAM" id="MobiDB-lite"/>
    </source>
</evidence>
<evidence type="ECO:0000313" key="2">
    <source>
        <dbReference type="EMBL" id="CQD20024.1"/>
    </source>
</evidence>
<accession>A0A0U1DP53</accession>
<gene>
    <name evidence="2" type="ORF">BN970_04597</name>
</gene>
<name>A0A0U1DP53_9MYCO</name>
<proteinExistence type="predicted"/>
<reference evidence="2 3" key="1">
    <citation type="submission" date="2015-03" db="EMBL/GenBank/DDBJ databases">
        <authorList>
            <person name="Murphy D."/>
        </authorList>
    </citation>
    <scope>NUCLEOTIDE SEQUENCE [LARGE SCALE GENOMIC DNA]</scope>
    <source>
        <strain evidence="2 3">D16</strain>
    </source>
</reference>
<organism evidence="2 3">
    <name type="scientific">Mycolicibacterium conceptionense</name>
    <dbReference type="NCBI Taxonomy" id="451644"/>
    <lineage>
        <taxon>Bacteria</taxon>
        <taxon>Bacillati</taxon>
        <taxon>Actinomycetota</taxon>
        <taxon>Actinomycetes</taxon>
        <taxon>Mycobacteriales</taxon>
        <taxon>Mycobacteriaceae</taxon>
        <taxon>Mycolicibacterium</taxon>
    </lineage>
</organism>
<protein>
    <submittedName>
        <fullName evidence="2">Uncharacterized protein</fullName>
    </submittedName>
</protein>